<evidence type="ECO:0000313" key="2">
    <source>
        <dbReference type="EMBL" id="GIJ06673.1"/>
    </source>
</evidence>
<dbReference type="Proteomes" id="UP000652013">
    <property type="component" value="Unassembled WGS sequence"/>
</dbReference>
<protein>
    <recommendedName>
        <fullName evidence="4">UspA domain-containing protein</fullName>
    </recommendedName>
</protein>
<evidence type="ECO:0000256" key="1">
    <source>
        <dbReference type="SAM" id="MobiDB-lite"/>
    </source>
</evidence>
<dbReference type="Gene3D" id="3.40.50.620">
    <property type="entry name" value="HUPs"/>
    <property type="match status" value="2"/>
</dbReference>
<evidence type="ECO:0008006" key="4">
    <source>
        <dbReference type="Google" id="ProtNLM"/>
    </source>
</evidence>
<sequence length="272" mass="27902">MSQRPAPVLVAIERPAWCPQLDLAIEEASRARAGLRIVHRCADPARAARARRRLATVLRRAAARHPGGPVEAGVVLGPASALRRGAADAGLVVLGQDTRRRAPHRIVADLVAHVPGPVLVGRAAAAPAPARVIVALAGAGDHEPAVRAAFRAAERRHQPLLALFAGPAGAGPDGEPRRLVERWAERYPAVPVELVVRRSVDAAVVVSAATHTAGLVVVRAERDHWAGSLGQALVVRAACPVLLVGDPAPARPGAASTAPTASSASSAASSAA</sequence>
<comment type="caution">
    <text evidence="2">The sequence shown here is derived from an EMBL/GenBank/DDBJ whole genome shotgun (WGS) entry which is preliminary data.</text>
</comment>
<name>A0A8J4DMP4_9ACTN</name>
<dbReference type="InterPro" id="IPR014729">
    <property type="entry name" value="Rossmann-like_a/b/a_fold"/>
</dbReference>
<dbReference type="EMBL" id="BOOY01000044">
    <property type="protein sequence ID" value="GIJ06673.1"/>
    <property type="molecule type" value="Genomic_DNA"/>
</dbReference>
<dbReference type="AlphaFoldDB" id="A0A8J4DMP4"/>
<gene>
    <name evidence="2" type="ORF">Sya03_60250</name>
</gene>
<accession>A0A8J4DMP4</accession>
<proteinExistence type="predicted"/>
<evidence type="ECO:0000313" key="3">
    <source>
        <dbReference type="Proteomes" id="UP000652013"/>
    </source>
</evidence>
<feature type="region of interest" description="Disordered" evidence="1">
    <location>
        <begin position="249"/>
        <end position="272"/>
    </location>
</feature>
<reference evidence="2" key="1">
    <citation type="submission" date="2021-01" db="EMBL/GenBank/DDBJ databases">
        <title>Whole genome shotgun sequence of Spirilliplanes yamanashiensis NBRC 15828.</title>
        <authorList>
            <person name="Komaki H."/>
            <person name="Tamura T."/>
        </authorList>
    </citation>
    <scope>NUCLEOTIDE SEQUENCE</scope>
    <source>
        <strain evidence="2">NBRC 15828</strain>
    </source>
</reference>
<organism evidence="2 3">
    <name type="scientific">Spirilliplanes yamanashiensis</name>
    <dbReference type="NCBI Taxonomy" id="42233"/>
    <lineage>
        <taxon>Bacteria</taxon>
        <taxon>Bacillati</taxon>
        <taxon>Actinomycetota</taxon>
        <taxon>Actinomycetes</taxon>
        <taxon>Micromonosporales</taxon>
        <taxon>Micromonosporaceae</taxon>
        <taxon>Spirilliplanes</taxon>
    </lineage>
</organism>
<dbReference type="SUPFAM" id="SSF52402">
    <property type="entry name" value="Adenine nucleotide alpha hydrolases-like"/>
    <property type="match status" value="1"/>
</dbReference>
<dbReference type="RefSeq" id="WP_203941840.1">
    <property type="nucleotide sequence ID" value="NZ_BAAAGJ010000021.1"/>
</dbReference>
<keyword evidence="3" id="KW-1185">Reference proteome</keyword>